<evidence type="ECO:0000256" key="1">
    <source>
        <dbReference type="SAM" id="SignalP"/>
    </source>
</evidence>
<feature type="chain" id="PRO_5028885924" evidence="1">
    <location>
        <begin position="19"/>
        <end position="245"/>
    </location>
</feature>
<dbReference type="Proteomes" id="UP000322000">
    <property type="component" value="Chromosome 10"/>
</dbReference>
<dbReference type="Pfam" id="PF06585">
    <property type="entry name" value="JHBP"/>
    <property type="match status" value="1"/>
</dbReference>
<dbReference type="OrthoDB" id="7219269at2759"/>
<dbReference type="SMART" id="SM00700">
    <property type="entry name" value="JHBP"/>
    <property type="match status" value="1"/>
</dbReference>
<reference evidence="3" key="1">
    <citation type="submission" date="2025-08" db="UniProtKB">
        <authorList>
            <consortium name="RefSeq"/>
        </authorList>
    </citation>
    <scope>IDENTIFICATION</scope>
</reference>
<dbReference type="Gene3D" id="3.15.10.30">
    <property type="entry name" value="Haemolymph juvenile hormone binding protein"/>
    <property type="match status" value="1"/>
</dbReference>
<dbReference type="GeneID" id="113498136"/>
<dbReference type="AlphaFoldDB" id="A0A7E5W0N5"/>
<protein>
    <submittedName>
        <fullName evidence="3">Juvenile hormone-binding protein-like</fullName>
    </submittedName>
</protein>
<sequence length="245" mass="27321">MAAFRSLLLLSLVYSVIGNEANFFDPCYKDDINCLSAATEAFLEKTHNGVDGSQIKAIDPFIIPELEVLVDEEMGLLFKFTNLSVTGLKKLQILDYKMDTDKKSVVLKTKADLNIIADLNIKFTKKNNKSFDGLYKATTTASGTSNYGYSLVKKGDNEIYFEVGPETNTCEIIEEPTVTVGDELQAALLNDNDARQLKSPYEENKVNLRKKTLCKIVDSAYVVVINNLRTLATTLPAKRFFLGLY</sequence>
<proteinExistence type="predicted"/>
<accession>A0A7E5W0N5</accession>
<dbReference type="InterPro" id="IPR010562">
    <property type="entry name" value="Haemolymph_juvenile_hormone-bd"/>
</dbReference>
<dbReference type="RefSeq" id="XP_026733876.1">
    <property type="nucleotide sequence ID" value="XM_026878075.1"/>
</dbReference>
<gene>
    <name evidence="3" type="primary">LOC113498136</name>
</gene>
<organism evidence="2 3">
    <name type="scientific">Trichoplusia ni</name>
    <name type="common">Cabbage looper</name>
    <dbReference type="NCBI Taxonomy" id="7111"/>
    <lineage>
        <taxon>Eukaryota</taxon>
        <taxon>Metazoa</taxon>
        <taxon>Ecdysozoa</taxon>
        <taxon>Arthropoda</taxon>
        <taxon>Hexapoda</taxon>
        <taxon>Insecta</taxon>
        <taxon>Pterygota</taxon>
        <taxon>Neoptera</taxon>
        <taxon>Endopterygota</taxon>
        <taxon>Lepidoptera</taxon>
        <taxon>Glossata</taxon>
        <taxon>Ditrysia</taxon>
        <taxon>Noctuoidea</taxon>
        <taxon>Noctuidae</taxon>
        <taxon>Plusiinae</taxon>
        <taxon>Trichoplusia</taxon>
    </lineage>
</organism>
<name>A0A7E5W0N5_TRINI</name>
<dbReference type="InterPro" id="IPR038606">
    <property type="entry name" value="To_sf"/>
</dbReference>
<keyword evidence="1" id="KW-0732">Signal</keyword>
<evidence type="ECO:0000313" key="2">
    <source>
        <dbReference type="Proteomes" id="UP000322000"/>
    </source>
</evidence>
<dbReference type="KEGG" id="tnl:113498136"/>
<keyword evidence="2" id="KW-1185">Reference proteome</keyword>
<dbReference type="InParanoid" id="A0A7E5W0N5"/>
<dbReference type="CTD" id="692628"/>
<feature type="signal peptide" evidence="1">
    <location>
        <begin position="1"/>
        <end position="18"/>
    </location>
</feature>
<evidence type="ECO:0000313" key="3">
    <source>
        <dbReference type="RefSeq" id="XP_026733876.1"/>
    </source>
</evidence>